<sequence>MSTADASTPHPGSSSAPSGPEHDATATAHTAHTPHASGPTPSPAQVSPVSWIYLAVCAILVSLNLRTLYSSLSAILPEVMAATGLSGAGVTVLTTVPVTLLGVFAPLAPVLARRIGAWQVLFVAMLLLTVGMLIRALPPFGSAPLATLLTGTVISGLAIALSNVVLPSIVKQDFRNHIGLMSGLYTTCVAGSAAFGAALTFPALELSGSWNIALGLWALPALAVAGLLIPVILRHRSRAHLATSTSGRSPMTSAIAWQITVMMVFQSMMSFPIFAWLAPILRERGMDGTAAGLVIALNVLLQMSGSLVAPILAVRIRSQSLLNASMALLTGIGWVLCIIGPLEGVWVWAALLGLGQGSLTALALTMISLRSHSTHMALRVSGMMQGLGYGLGSAGTLLVGQILTATGDVTPVATLFAATSLTCAVFGWLAGRPRLIQE</sequence>
<evidence type="ECO:0000256" key="1">
    <source>
        <dbReference type="SAM" id="MobiDB-lite"/>
    </source>
</evidence>
<gene>
    <name evidence="3" type="ORF">SAMN04487966_10941</name>
</gene>
<feature type="transmembrane region" description="Helical" evidence="2">
    <location>
        <begin position="387"/>
        <end position="406"/>
    </location>
</feature>
<keyword evidence="2" id="KW-0812">Transmembrane</keyword>
<proteinExistence type="predicted"/>
<dbReference type="InterPro" id="IPR036259">
    <property type="entry name" value="MFS_trans_sf"/>
</dbReference>
<feature type="transmembrane region" description="Helical" evidence="2">
    <location>
        <begin position="290"/>
        <end position="314"/>
    </location>
</feature>
<dbReference type="Proteomes" id="UP000198881">
    <property type="component" value="Unassembled WGS sequence"/>
</dbReference>
<dbReference type="InterPro" id="IPR011701">
    <property type="entry name" value="MFS"/>
</dbReference>
<feature type="transmembrane region" description="Helical" evidence="2">
    <location>
        <begin position="210"/>
        <end position="233"/>
    </location>
</feature>
<dbReference type="PANTHER" id="PTHR23523:SF2">
    <property type="entry name" value="2-NITROIMIDAZOLE TRANSPORTER"/>
    <property type="match status" value="1"/>
</dbReference>
<name>A0A1I7MPV5_9MICC</name>
<dbReference type="OrthoDB" id="5317164at2"/>
<keyword evidence="2" id="KW-1133">Transmembrane helix</keyword>
<feature type="transmembrane region" description="Helical" evidence="2">
    <location>
        <begin position="81"/>
        <end position="105"/>
    </location>
</feature>
<dbReference type="EMBL" id="FPCG01000009">
    <property type="protein sequence ID" value="SFV23965.1"/>
    <property type="molecule type" value="Genomic_DNA"/>
</dbReference>
<feature type="compositionally biased region" description="Low complexity" evidence="1">
    <location>
        <begin position="1"/>
        <end position="39"/>
    </location>
</feature>
<keyword evidence="2" id="KW-0472">Membrane</keyword>
<protein>
    <submittedName>
        <fullName evidence="3">MFS transporter, CP family, cyanate transporter</fullName>
    </submittedName>
</protein>
<dbReference type="RefSeq" id="WP_091698316.1">
    <property type="nucleotide sequence ID" value="NZ_FPCG01000009.1"/>
</dbReference>
<evidence type="ECO:0000313" key="3">
    <source>
        <dbReference type="EMBL" id="SFV23965.1"/>
    </source>
</evidence>
<feature type="transmembrane region" description="Helical" evidence="2">
    <location>
        <begin position="412"/>
        <end position="431"/>
    </location>
</feature>
<accession>A0A1I7MPV5</accession>
<feature type="transmembrane region" description="Helical" evidence="2">
    <location>
        <begin position="143"/>
        <end position="166"/>
    </location>
</feature>
<feature type="transmembrane region" description="Helical" evidence="2">
    <location>
        <begin position="254"/>
        <end position="278"/>
    </location>
</feature>
<dbReference type="Gene3D" id="1.20.1250.20">
    <property type="entry name" value="MFS general substrate transporter like domains"/>
    <property type="match status" value="2"/>
</dbReference>
<feature type="transmembrane region" description="Helical" evidence="2">
    <location>
        <begin position="51"/>
        <end position="69"/>
    </location>
</feature>
<organism evidence="3 4">
    <name type="scientific">Micrococcus terreus</name>
    <dbReference type="NCBI Taxonomy" id="574650"/>
    <lineage>
        <taxon>Bacteria</taxon>
        <taxon>Bacillati</taxon>
        <taxon>Actinomycetota</taxon>
        <taxon>Actinomycetes</taxon>
        <taxon>Micrococcales</taxon>
        <taxon>Micrococcaceae</taxon>
        <taxon>Micrococcus</taxon>
    </lineage>
</organism>
<feature type="transmembrane region" description="Helical" evidence="2">
    <location>
        <begin position="321"/>
        <end position="342"/>
    </location>
</feature>
<reference evidence="3 4" key="1">
    <citation type="submission" date="2016-10" db="EMBL/GenBank/DDBJ databases">
        <authorList>
            <person name="de Groot N.N."/>
        </authorList>
    </citation>
    <scope>NUCLEOTIDE SEQUENCE [LARGE SCALE GENOMIC DNA]</scope>
    <source>
        <strain evidence="3 4">CGMCC 1.7054</strain>
    </source>
</reference>
<feature type="transmembrane region" description="Helical" evidence="2">
    <location>
        <begin position="348"/>
        <end position="367"/>
    </location>
</feature>
<dbReference type="STRING" id="574650.SAMN04487966_10941"/>
<dbReference type="GO" id="GO:0022857">
    <property type="term" value="F:transmembrane transporter activity"/>
    <property type="evidence" value="ECO:0007669"/>
    <property type="project" value="InterPro"/>
</dbReference>
<dbReference type="SUPFAM" id="SSF103473">
    <property type="entry name" value="MFS general substrate transporter"/>
    <property type="match status" value="1"/>
</dbReference>
<evidence type="ECO:0000256" key="2">
    <source>
        <dbReference type="SAM" id="Phobius"/>
    </source>
</evidence>
<keyword evidence="4" id="KW-1185">Reference proteome</keyword>
<dbReference type="PANTHER" id="PTHR23523">
    <property type="match status" value="1"/>
</dbReference>
<evidence type="ECO:0000313" key="4">
    <source>
        <dbReference type="Proteomes" id="UP000198881"/>
    </source>
</evidence>
<feature type="transmembrane region" description="Helical" evidence="2">
    <location>
        <begin position="178"/>
        <end position="204"/>
    </location>
</feature>
<dbReference type="InterPro" id="IPR052524">
    <property type="entry name" value="MFS_Cyanate_Porter"/>
</dbReference>
<feature type="transmembrane region" description="Helical" evidence="2">
    <location>
        <begin position="117"/>
        <end position="137"/>
    </location>
</feature>
<dbReference type="Pfam" id="PF07690">
    <property type="entry name" value="MFS_1"/>
    <property type="match status" value="1"/>
</dbReference>
<dbReference type="AlphaFoldDB" id="A0A1I7MPV5"/>
<feature type="region of interest" description="Disordered" evidence="1">
    <location>
        <begin position="1"/>
        <end position="42"/>
    </location>
</feature>